<proteinExistence type="predicted"/>
<evidence type="ECO:0000313" key="2">
    <source>
        <dbReference type="Proteomes" id="UP000319817"/>
    </source>
</evidence>
<dbReference type="AlphaFoldDB" id="A0A517NW15"/>
<protein>
    <submittedName>
        <fullName evidence="1">Uncharacterized protein</fullName>
    </submittedName>
</protein>
<dbReference type="Proteomes" id="UP000319817">
    <property type="component" value="Chromosome"/>
</dbReference>
<name>A0A517NW15_9BACT</name>
<accession>A0A517NW15</accession>
<reference evidence="1 2" key="1">
    <citation type="submission" date="2019-02" db="EMBL/GenBank/DDBJ databases">
        <title>Deep-cultivation of Planctomycetes and their phenomic and genomic characterization uncovers novel biology.</title>
        <authorList>
            <person name="Wiegand S."/>
            <person name="Jogler M."/>
            <person name="Boedeker C."/>
            <person name="Pinto D."/>
            <person name="Vollmers J."/>
            <person name="Rivas-Marin E."/>
            <person name="Kohn T."/>
            <person name="Peeters S.H."/>
            <person name="Heuer A."/>
            <person name="Rast P."/>
            <person name="Oberbeckmann S."/>
            <person name="Bunk B."/>
            <person name="Jeske O."/>
            <person name="Meyerdierks A."/>
            <person name="Storesund J.E."/>
            <person name="Kallscheuer N."/>
            <person name="Luecker S."/>
            <person name="Lage O.M."/>
            <person name="Pohl T."/>
            <person name="Merkel B.J."/>
            <person name="Hornburger P."/>
            <person name="Mueller R.-W."/>
            <person name="Bruemmer F."/>
            <person name="Labrenz M."/>
            <person name="Spormann A.M."/>
            <person name="Op den Camp H."/>
            <person name="Overmann J."/>
            <person name="Amann R."/>
            <person name="Jetten M.S.M."/>
            <person name="Mascher T."/>
            <person name="Medema M.H."/>
            <person name="Devos D.P."/>
            <person name="Kaster A.-K."/>
            <person name="Ovreas L."/>
            <person name="Rohde M."/>
            <person name="Galperin M.Y."/>
            <person name="Jogler C."/>
        </authorList>
    </citation>
    <scope>NUCLEOTIDE SEQUENCE [LARGE SCALE GENOMIC DNA]</scope>
    <source>
        <strain evidence="1 2">K23_9</strain>
    </source>
</reference>
<sequence>MGVAVALVAKAGACPKAAFDMAASKIAELGPPRQRSIVKA</sequence>
<gene>
    <name evidence="1" type="ORF">K239x_33090</name>
</gene>
<keyword evidence="2" id="KW-1185">Reference proteome</keyword>
<dbReference type="EMBL" id="CP036526">
    <property type="protein sequence ID" value="QDT11314.1"/>
    <property type="molecule type" value="Genomic_DNA"/>
</dbReference>
<evidence type="ECO:0000313" key="1">
    <source>
        <dbReference type="EMBL" id="QDT11314.1"/>
    </source>
</evidence>
<organism evidence="1 2">
    <name type="scientific">Stieleria marina</name>
    <dbReference type="NCBI Taxonomy" id="1930275"/>
    <lineage>
        <taxon>Bacteria</taxon>
        <taxon>Pseudomonadati</taxon>
        <taxon>Planctomycetota</taxon>
        <taxon>Planctomycetia</taxon>
        <taxon>Pirellulales</taxon>
        <taxon>Pirellulaceae</taxon>
        <taxon>Stieleria</taxon>
    </lineage>
</organism>